<dbReference type="PROSITE" id="PS50893">
    <property type="entry name" value="ABC_TRANSPORTER_2"/>
    <property type="match status" value="2"/>
</dbReference>
<dbReference type="GO" id="GO:0005524">
    <property type="term" value="F:ATP binding"/>
    <property type="evidence" value="ECO:0007669"/>
    <property type="project" value="UniProtKB-KW"/>
</dbReference>
<sequence>MKDSAHNVLDFRSVSKRYGATVALNDVSFELHSGEVCGLLGENGAGKSTLVKILSGVVMPDTGSIELRGALFKPKGIVDARAAGIATAFQELSLIPTLSVAANLFLPRPALNPLGLVSARSLERDAAAILESHGVTDIAPGRLVEELPLGMRQKVEIVRALRHRPAVLVLDEATAALSDREWLFKLVDDVVGAGTSVLYISHKLDEIRRLCQRCVILRNGRKVLESEVAAMSDETIFTSMAGRSVVEISEKTSSAVRADAAAALEVSHLRGPGVEDVSFSLAPGEILGVAGLEGHGQSSLFKALVGLSTVREGTISIEGKTASVRSPRAARRLGMVLVPEERKSEGLFHDLTTQANISLPVIDRASRFHLIKGSAERRLVEQVTPAVSLADRFLPLGINALSGGNQQKAVLARALMAGARCLLLFDPTRGVDVGAKRNIYAMMRGFVRDGGAILFYSTELDELVQLCDRCLVLYRNSVAGELGHEQLSQDRILSLASGYRNGLRQSAAREA</sequence>
<dbReference type="CDD" id="cd03215">
    <property type="entry name" value="ABC_Carb_Monos_II"/>
    <property type="match status" value="1"/>
</dbReference>
<feature type="domain" description="ABC transporter" evidence="10">
    <location>
        <begin position="9"/>
        <end position="244"/>
    </location>
</feature>
<evidence type="ECO:0000256" key="8">
    <source>
        <dbReference type="ARBA" id="ARBA00022967"/>
    </source>
</evidence>
<dbReference type="InterPro" id="IPR050107">
    <property type="entry name" value="ABC_carbohydrate_import_ATPase"/>
</dbReference>
<accession>A0A0K2VQP5</accession>
<dbReference type="PROSITE" id="PS00211">
    <property type="entry name" value="ABC_TRANSPORTER_1"/>
    <property type="match status" value="1"/>
</dbReference>
<evidence type="ECO:0000256" key="1">
    <source>
        <dbReference type="ARBA" id="ARBA00005417"/>
    </source>
</evidence>
<keyword evidence="4" id="KW-0762">Sugar transport</keyword>
<evidence type="ECO:0000256" key="7">
    <source>
        <dbReference type="ARBA" id="ARBA00022840"/>
    </source>
</evidence>
<comment type="similarity">
    <text evidence="1">Belongs to the ABC transporter superfamily.</text>
</comment>
<dbReference type="InterPro" id="IPR003593">
    <property type="entry name" value="AAA+_ATPase"/>
</dbReference>
<keyword evidence="7 11" id="KW-0067">ATP-binding</keyword>
<keyword evidence="6" id="KW-0547">Nucleotide-binding</keyword>
<keyword evidence="8" id="KW-1278">Translocase</keyword>
<dbReference type="AlphaFoldDB" id="A0A0K2VQP5"/>
<dbReference type="PANTHER" id="PTHR43790:SF3">
    <property type="entry name" value="D-ALLOSE IMPORT ATP-BINDING PROTEIN ALSA-RELATED"/>
    <property type="match status" value="1"/>
</dbReference>
<evidence type="ECO:0000256" key="2">
    <source>
        <dbReference type="ARBA" id="ARBA00022448"/>
    </source>
</evidence>
<keyword evidence="5" id="KW-0677">Repeat</keyword>
<proteinExistence type="inferred from homology"/>
<evidence type="ECO:0000256" key="3">
    <source>
        <dbReference type="ARBA" id="ARBA00022475"/>
    </source>
</evidence>
<keyword evidence="11" id="KW-0378">Hydrolase</keyword>
<keyword evidence="2" id="KW-0813">Transport</keyword>
<dbReference type="GO" id="GO:0016887">
    <property type="term" value="F:ATP hydrolysis activity"/>
    <property type="evidence" value="ECO:0007669"/>
    <property type="project" value="InterPro"/>
</dbReference>
<dbReference type="InterPro" id="IPR003439">
    <property type="entry name" value="ABC_transporter-like_ATP-bd"/>
</dbReference>
<dbReference type="InterPro" id="IPR027417">
    <property type="entry name" value="P-loop_NTPase"/>
</dbReference>
<reference evidence="12" key="1">
    <citation type="submission" date="2014-08" db="EMBL/GenBank/DDBJ databases">
        <authorList>
            <person name="Edwards T."/>
        </authorList>
    </citation>
    <scope>NUCLEOTIDE SEQUENCE [LARGE SCALE GENOMIC DNA]</scope>
</reference>
<dbReference type="CDD" id="cd03216">
    <property type="entry name" value="ABC_Carb_Monos_I"/>
    <property type="match status" value="1"/>
</dbReference>
<dbReference type="Pfam" id="PF00005">
    <property type="entry name" value="ABC_tran"/>
    <property type="match status" value="2"/>
</dbReference>
<protein>
    <submittedName>
        <fullName evidence="11">Ribose import ATP-binding protein RbsA 1</fullName>
        <ecNumber evidence="11">3.6.3.17</ecNumber>
    </submittedName>
</protein>
<keyword evidence="9" id="KW-0472">Membrane</keyword>
<evidence type="ECO:0000313" key="11">
    <source>
        <dbReference type="EMBL" id="CDX51289.1"/>
    </source>
</evidence>
<name>A0A0K2VQP5_MESPL</name>
<evidence type="ECO:0000256" key="5">
    <source>
        <dbReference type="ARBA" id="ARBA00022737"/>
    </source>
</evidence>
<dbReference type="Proteomes" id="UP000182888">
    <property type="component" value="Unassembled WGS sequence"/>
</dbReference>
<feature type="domain" description="ABC transporter" evidence="10">
    <location>
        <begin position="256"/>
        <end position="500"/>
    </location>
</feature>
<keyword evidence="3" id="KW-1003">Cell membrane</keyword>
<evidence type="ECO:0000256" key="9">
    <source>
        <dbReference type="ARBA" id="ARBA00023136"/>
    </source>
</evidence>
<dbReference type="EC" id="3.6.3.17" evidence="11"/>
<dbReference type="SMART" id="SM00382">
    <property type="entry name" value="AAA"/>
    <property type="match status" value="2"/>
</dbReference>
<dbReference type="Gene3D" id="3.40.50.300">
    <property type="entry name" value="P-loop containing nucleotide triphosphate hydrolases"/>
    <property type="match status" value="2"/>
</dbReference>
<dbReference type="InterPro" id="IPR017871">
    <property type="entry name" value="ABC_transporter-like_CS"/>
</dbReference>
<dbReference type="SUPFAM" id="SSF52540">
    <property type="entry name" value="P-loop containing nucleoside triphosphate hydrolases"/>
    <property type="match status" value="2"/>
</dbReference>
<gene>
    <name evidence="11" type="primary">rbsA</name>
    <name evidence="11" type="ORF">MPL1032_130234</name>
</gene>
<evidence type="ECO:0000259" key="10">
    <source>
        <dbReference type="PROSITE" id="PS50893"/>
    </source>
</evidence>
<dbReference type="PANTHER" id="PTHR43790">
    <property type="entry name" value="CARBOHYDRATE TRANSPORT ATP-BINDING PROTEIN MG119-RELATED"/>
    <property type="match status" value="1"/>
</dbReference>
<evidence type="ECO:0000313" key="12">
    <source>
        <dbReference type="Proteomes" id="UP000182888"/>
    </source>
</evidence>
<organism evidence="11 12">
    <name type="scientific">Mesorhizobium plurifarium</name>
    <dbReference type="NCBI Taxonomy" id="69974"/>
    <lineage>
        <taxon>Bacteria</taxon>
        <taxon>Pseudomonadati</taxon>
        <taxon>Pseudomonadota</taxon>
        <taxon>Alphaproteobacteria</taxon>
        <taxon>Hyphomicrobiales</taxon>
        <taxon>Phyllobacteriaceae</taxon>
        <taxon>Mesorhizobium</taxon>
    </lineage>
</organism>
<evidence type="ECO:0000256" key="4">
    <source>
        <dbReference type="ARBA" id="ARBA00022597"/>
    </source>
</evidence>
<dbReference type="EMBL" id="CCND01000005">
    <property type="protein sequence ID" value="CDX51289.1"/>
    <property type="molecule type" value="Genomic_DNA"/>
</dbReference>
<evidence type="ECO:0000256" key="6">
    <source>
        <dbReference type="ARBA" id="ARBA00022741"/>
    </source>
</evidence>